<dbReference type="InterPro" id="IPR029058">
    <property type="entry name" value="AB_hydrolase_fold"/>
</dbReference>
<evidence type="ECO:0000256" key="1">
    <source>
        <dbReference type="SAM" id="SignalP"/>
    </source>
</evidence>
<evidence type="ECO:0000313" key="4">
    <source>
        <dbReference type="EMBL" id="MCS4557099.1"/>
    </source>
</evidence>
<dbReference type="RefSeq" id="WP_238896579.1">
    <property type="nucleotide sequence ID" value="NZ_JAKOGG010000007.1"/>
</dbReference>
<protein>
    <submittedName>
        <fullName evidence="4">Prolyl oligopeptidase family serine peptidase</fullName>
    </submittedName>
</protein>
<dbReference type="SUPFAM" id="SSF53474">
    <property type="entry name" value="alpha/beta-Hydrolases"/>
    <property type="match status" value="1"/>
</dbReference>
<dbReference type="InterPro" id="IPR011042">
    <property type="entry name" value="6-blade_b-propeller_TolB-like"/>
</dbReference>
<feature type="domain" description="Peptidase S9 prolyl oligopeptidase catalytic" evidence="2">
    <location>
        <begin position="632"/>
        <end position="827"/>
    </location>
</feature>
<evidence type="ECO:0000259" key="2">
    <source>
        <dbReference type="Pfam" id="PF00326"/>
    </source>
</evidence>
<sequence length="831" mass="93105">MNHYLRQLGLSAIAVAVLSGCAATSAEQTSASASNAAVVSAPQLVAPPTVNQPLTLNQIMADPDWMGLAPFGAYWSDDGQSVLFARKKSASPIVDYYRLGVTGGEAQQLSLAQLHSASQQQGVLSADKQRKAYIYQNNLFVKDLRTGDIQQLTRQSDAIGGVRFLNNGDLAYWQANKVYQIHQASGMVDVLADLRFEKAPEGVQAPTSFLAKQQARLIKYVAQQHDNAKAREDYQQALQAADPTLAAEPFYLGEQDALQEVSVSPDGQYLFLVLQDKNYTGRSKTDIMPNYVTAEGHIDPVPVRARVAEDDVPAQRFVVIDLAKHAQKNVTIEGLTGYDEDVLASVKAENAKAEGKRYNSEKKPRNIRLIEDWGWTQSAIQWQADKPVLAVMLEATDNKDRWIATVDLQNGKFHTEHRLHDDAWINYDYNQFGWLPNSNQLYFLSEQTGYSQLYLQTLGGKAKALTQGNYVVSDITLSPDAKYIYYKANKDHPGKYNVYRVELATGKNEQLTQWTGTLDYVLNPTGDALLLTASQLTKPDELYLQPIGGELKQLTNYTSKAFADYAWQAPEIVEVPSSHGAGKVYARLYLPEGFDKSRADKYPAVIFNHGAGYLQEVHYGFSGYFREFMFNNLLAQQGYVVLDMDYRGSKGYGRDWRTAIYRNMGHPEVEDLLDGVNWMVQNTNIDAKRVGTYGGSYGGFLTFMSMFRAPDLFKAGAALRPVADWAHYNTGYTSNILNLPDDDAIAYNRSSPIEHAAGLKNHLLIMGGVVDNNVFFQDSVRLVQHLIELENPNFDMAYYPVESHGFRQPSSWLDEYRRIFRLFETEVKPQQ</sequence>
<dbReference type="Gene3D" id="2.140.10.30">
    <property type="entry name" value="Dipeptidylpeptidase IV, N-terminal domain"/>
    <property type="match status" value="1"/>
</dbReference>
<keyword evidence="1" id="KW-0732">Signal</keyword>
<dbReference type="Pfam" id="PF00930">
    <property type="entry name" value="DPPIV_N"/>
    <property type="match status" value="1"/>
</dbReference>
<dbReference type="InterPro" id="IPR050278">
    <property type="entry name" value="Serine_Prot_S9B/DPPIV"/>
</dbReference>
<dbReference type="Gene3D" id="2.120.10.30">
    <property type="entry name" value="TolB, C-terminal domain"/>
    <property type="match status" value="1"/>
</dbReference>
<dbReference type="Pfam" id="PF00326">
    <property type="entry name" value="Peptidase_S9"/>
    <property type="match status" value="1"/>
</dbReference>
<evidence type="ECO:0000313" key="5">
    <source>
        <dbReference type="Proteomes" id="UP001201549"/>
    </source>
</evidence>
<feature type="signal peptide" evidence="1">
    <location>
        <begin position="1"/>
        <end position="22"/>
    </location>
</feature>
<proteinExistence type="predicted"/>
<dbReference type="InterPro" id="IPR001375">
    <property type="entry name" value="Peptidase_S9_cat"/>
</dbReference>
<dbReference type="Proteomes" id="UP001201549">
    <property type="component" value="Unassembled WGS sequence"/>
</dbReference>
<feature type="domain" description="Dipeptidylpeptidase IV N-terminal" evidence="3">
    <location>
        <begin position="379"/>
        <end position="539"/>
    </location>
</feature>
<dbReference type="PANTHER" id="PTHR11731">
    <property type="entry name" value="PROTEASE FAMILY S9B,C DIPEPTIDYL-PEPTIDASE IV-RELATED"/>
    <property type="match status" value="1"/>
</dbReference>
<dbReference type="SUPFAM" id="SSF82171">
    <property type="entry name" value="DPP6 N-terminal domain-like"/>
    <property type="match status" value="1"/>
</dbReference>
<keyword evidence="5" id="KW-1185">Reference proteome</keyword>
<accession>A0ABT2FL89</accession>
<dbReference type="InterPro" id="IPR002469">
    <property type="entry name" value="Peptidase_S9B_N"/>
</dbReference>
<dbReference type="Gene3D" id="3.40.50.1820">
    <property type="entry name" value="alpha/beta hydrolase"/>
    <property type="match status" value="1"/>
</dbReference>
<dbReference type="PROSITE" id="PS51257">
    <property type="entry name" value="PROKAR_LIPOPROTEIN"/>
    <property type="match status" value="1"/>
</dbReference>
<gene>
    <name evidence="4" type="ORF">L9G74_11655</name>
</gene>
<reference evidence="5" key="1">
    <citation type="submission" date="2023-07" db="EMBL/GenBank/DDBJ databases">
        <title>Shewanella mangrovi sp. nov., an acetaldehyde- degrading bacterium isolated from mangrove sediment.</title>
        <authorList>
            <person name="Liu Y."/>
        </authorList>
    </citation>
    <scope>NUCLEOTIDE SEQUENCE [LARGE SCALE GENOMIC DNA]</scope>
    <source>
        <strain evidence="5">C32</strain>
    </source>
</reference>
<dbReference type="EMBL" id="JAKOGG010000007">
    <property type="protein sequence ID" value="MCS4557099.1"/>
    <property type="molecule type" value="Genomic_DNA"/>
</dbReference>
<evidence type="ECO:0000259" key="3">
    <source>
        <dbReference type="Pfam" id="PF00930"/>
    </source>
</evidence>
<feature type="chain" id="PRO_5047529712" evidence="1">
    <location>
        <begin position="23"/>
        <end position="831"/>
    </location>
</feature>
<dbReference type="PANTHER" id="PTHR11731:SF193">
    <property type="entry name" value="DIPEPTIDYL PEPTIDASE 9"/>
    <property type="match status" value="1"/>
</dbReference>
<comment type="caution">
    <text evidence="4">The sequence shown here is derived from an EMBL/GenBank/DDBJ whole genome shotgun (WGS) entry which is preliminary data.</text>
</comment>
<organism evidence="4 5">
    <name type="scientific">Shewanella electrica</name>
    <dbReference type="NCBI Taxonomy" id="515560"/>
    <lineage>
        <taxon>Bacteria</taxon>
        <taxon>Pseudomonadati</taxon>
        <taxon>Pseudomonadota</taxon>
        <taxon>Gammaproteobacteria</taxon>
        <taxon>Alteromonadales</taxon>
        <taxon>Shewanellaceae</taxon>
        <taxon>Shewanella</taxon>
    </lineage>
</organism>
<name>A0ABT2FL89_9GAMM</name>